<organism evidence="1">
    <name type="scientific">Brassica napus</name>
    <name type="common">Rape</name>
    <dbReference type="NCBI Taxonomy" id="3708"/>
    <lineage>
        <taxon>Eukaryota</taxon>
        <taxon>Viridiplantae</taxon>
        <taxon>Streptophyta</taxon>
        <taxon>Embryophyta</taxon>
        <taxon>Tracheophyta</taxon>
        <taxon>Spermatophyta</taxon>
        <taxon>Magnoliopsida</taxon>
        <taxon>eudicotyledons</taxon>
        <taxon>Gunneridae</taxon>
        <taxon>Pentapetalae</taxon>
        <taxon>rosids</taxon>
        <taxon>malvids</taxon>
        <taxon>Brassicales</taxon>
        <taxon>Brassicaceae</taxon>
        <taxon>Brassiceae</taxon>
        <taxon>Brassica</taxon>
    </lineage>
</organism>
<protein>
    <submittedName>
        <fullName evidence="1">(rape) hypothetical protein</fullName>
    </submittedName>
</protein>
<dbReference type="Proteomes" id="UP001295469">
    <property type="component" value="Chromosome C05"/>
</dbReference>
<name>A0A816L1M5_BRANA</name>
<reference evidence="1" key="1">
    <citation type="submission" date="2021-01" db="EMBL/GenBank/DDBJ databases">
        <authorList>
            <consortium name="Genoscope - CEA"/>
            <person name="William W."/>
        </authorList>
    </citation>
    <scope>NUCLEOTIDE SEQUENCE</scope>
</reference>
<feature type="non-terminal residue" evidence="1">
    <location>
        <position position="1"/>
    </location>
</feature>
<sequence length="45" mass="4880">PCWLLSFSSRIGLKPSLPLVGENLSKNYPTLDTGLMTLGLTLSNM</sequence>
<proteinExistence type="predicted"/>
<dbReference type="AlphaFoldDB" id="A0A816L1M5"/>
<dbReference type="EMBL" id="HG994369">
    <property type="protein sequence ID" value="CAF1923998.1"/>
    <property type="molecule type" value="Genomic_DNA"/>
</dbReference>
<gene>
    <name evidence="1" type="ORF">DARMORV10_C05P04950.1</name>
</gene>
<accession>A0A816L1M5</accession>
<evidence type="ECO:0000313" key="1">
    <source>
        <dbReference type="EMBL" id="CAF1923998.1"/>
    </source>
</evidence>